<dbReference type="InterPro" id="IPR000639">
    <property type="entry name" value="Epox_hydrolase-like"/>
</dbReference>
<evidence type="ECO:0000313" key="3">
    <source>
        <dbReference type="Proteomes" id="UP001154265"/>
    </source>
</evidence>
<keyword evidence="3" id="KW-1185">Reference proteome</keyword>
<sequence length="326" mass="36629">MAEALPDQQRPLNAVRPLNIGQQRDWAWRGWQTRYTFMKPGTSSSGTPDQPNPSPGTPLILLHGFGAAIAHWRYNISVLAEHQPVYALDLVGFGGSEKPIADYNAYFWAEQIYQFWRQLINRPVVLVGNSIGSLIALTVAKQYPDMVAGLVLLSLPDPAVREELIPRAIAPIMQSIERFFTSGWLLRPLFYLIRRPGIVRPWAGLAYADPTKVDDQLLDILLTPARDTHADRAFVQIISSMTQVSFGPAVKQTLGDLTIPILLIWGQQDRLIPPRFGPEFCRHNSRIKLLELENAGHCPQDEQPEMVNREILAWMADHGLGDSELN</sequence>
<dbReference type="EMBL" id="JAKKUT010000002">
    <property type="protein sequence ID" value="MDG2990149.1"/>
    <property type="molecule type" value="Genomic_DNA"/>
</dbReference>
<protein>
    <submittedName>
        <fullName evidence="2">Alpha/beta fold hydrolase</fullName>
    </submittedName>
</protein>
<proteinExistence type="predicted"/>
<dbReference type="RefSeq" id="WP_277866066.1">
    <property type="nucleotide sequence ID" value="NZ_JAKKUT010000002.1"/>
</dbReference>
<feature type="domain" description="AB hydrolase-1" evidence="1">
    <location>
        <begin position="59"/>
        <end position="309"/>
    </location>
</feature>
<dbReference type="Proteomes" id="UP001154265">
    <property type="component" value="Unassembled WGS sequence"/>
</dbReference>
<dbReference type="InterPro" id="IPR029058">
    <property type="entry name" value="AB_hydrolase_fold"/>
</dbReference>
<reference evidence="2" key="1">
    <citation type="journal article" date="2022" name="Genome Biol. Evol.">
        <title>A New Gene Family Diagnostic for Intracellular Biomineralization of Amorphous Ca Carbonates by Cyanobacteria.</title>
        <authorList>
            <person name="Benzerara K."/>
            <person name="Duprat E."/>
            <person name="Bitard-Feildel T."/>
            <person name="Caumes G."/>
            <person name="Cassier-Chauvat C."/>
            <person name="Chauvat F."/>
            <person name="Dezi M."/>
            <person name="Diop S.I."/>
            <person name="Gaschignard G."/>
            <person name="Gorgen S."/>
            <person name="Gugger M."/>
            <person name="Lopez-Garcia P."/>
            <person name="Millet M."/>
            <person name="Skouri-Panet F."/>
            <person name="Moreira D."/>
            <person name="Callebaut I."/>
        </authorList>
    </citation>
    <scope>NUCLEOTIDE SEQUENCE</scope>
    <source>
        <strain evidence="2">G9</strain>
    </source>
</reference>
<dbReference type="InterPro" id="IPR000073">
    <property type="entry name" value="AB_hydrolase_1"/>
</dbReference>
<dbReference type="PRINTS" id="PR00412">
    <property type="entry name" value="EPOXHYDRLASE"/>
</dbReference>
<dbReference type="GO" id="GO:0016787">
    <property type="term" value="F:hydrolase activity"/>
    <property type="evidence" value="ECO:0007669"/>
    <property type="project" value="UniProtKB-KW"/>
</dbReference>
<keyword evidence="2" id="KW-0378">Hydrolase</keyword>
<evidence type="ECO:0000259" key="1">
    <source>
        <dbReference type="Pfam" id="PF12697"/>
    </source>
</evidence>
<accession>A0ABT6EWJ3</accession>
<dbReference type="Pfam" id="PF12697">
    <property type="entry name" value="Abhydrolase_6"/>
    <property type="match status" value="1"/>
</dbReference>
<name>A0ABT6EWJ3_9SYNE</name>
<dbReference type="Gene3D" id="3.40.50.1820">
    <property type="entry name" value="alpha/beta hydrolase"/>
    <property type="match status" value="1"/>
</dbReference>
<comment type="caution">
    <text evidence="2">The sequence shown here is derived from an EMBL/GenBank/DDBJ whole genome shotgun (WGS) entry which is preliminary data.</text>
</comment>
<dbReference type="PANTHER" id="PTHR46438">
    <property type="entry name" value="ALPHA/BETA-HYDROLASES SUPERFAMILY PROTEIN"/>
    <property type="match status" value="1"/>
</dbReference>
<gene>
    <name evidence="2" type="ORF">L3556_04245</name>
</gene>
<dbReference type="PANTHER" id="PTHR46438:SF2">
    <property type="entry name" value="ALPHA_BETA-HYDROLASES SUPERFAMILY PROTEIN"/>
    <property type="match status" value="1"/>
</dbReference>
<reference evidence="2" key="2">
    <citation type="submission" date="2022-01" db="EMBL/GenBank/DDBJ databases">
        <authorList>
            <person name="Zivanovic Y."/>
            <person name="Moreira D."/>
            <person name="Lopez-Garcia P."/>
        </authorList>
    </citation>
    <scope>NUCLEOTIDE SEQUENCE</scope>
    <source>
        <strain evidence="2">G9</strain>
    </source>
</reference>
<dbReference type="SUPFAM" id="SSF53474">
    <property type="entry name" value="alpha/beta-Hydrolases"/>
    <property type="match status" value="1"/>
</dbReference>
<dbReference type="PRINTS" id="PR00111">
    <property type="entry name" value="ABHYDROLASE"/>
</dbReference>
<evidence type="ECO:0000313" key="2">
    <source>
        <dbReference type="EMBL" id="MDG2990149.1"/>
    </source>
</evidence>
<organism evidence="2 3">
    <name type="scientific">Candidatus Synechococcus calcipolaris G9</name>
    <dbReference type="NCBI Taxonomy" id="1497997"/>
    <lineage>
        <taxon>Bacteria</taxon>
        <taxon>Bacillati</taxon>
        <taxon>Cyanobacteriota</taxon>
        <taxon>Cyanophyceae</taxon>
        <taxon>Synechococcales</taxon>
        <taxon>Synechococcaceae</taxon>
        <taxon>Synechococcus</taxon>
    </lineage>
</organism>